<feature type="compositionally biased region" description="Low complexity" evidence="1">
    <location>
        <begin position="418"/>
        <end position="427"/>
    </location>
</feature>
<feature type="compositionally biased region" description="Polar residues" evidence="1">
    <location>
        <begin position="140"/>
        <end position="162"/>
    </location>
</feature>
<dbReference type="EMBL" id="CAAALY010102271">
    <property type="protein sequence ID" value="VEL29343.1"/>
    <property type="molecule type" value="Genomic_DNA"/>
</dbReference>
<accession>A0A3S5CR04</accession>
<dbReference type="AlphaFoldDB" id="A0A3S5CR04"/>
<feature type="compositionally biased region" description="Basic and acidic residues" evidence="1">
    <location>
        <begin position="163"/>
        <end position="177"/>
    </location>
</feature>
<feature type="region of interest" description="Disordered" evidence="1">
    <location>
        <begin position="109"/>
        <end position="338"/>
    </location>
</feature>
<feature type="compositionally biased region" description="Polar residues" evidence="1">
    <location>
        <begin position="216"/>
        <end position="245"/>
    </location>
</feature>
<feature type="non-terminal residue" evidence="2">
    <location>
        <position position="433"/>
    </location>
</feature>
<dbReference type="Proteomes" id="UP000784294">
    <property type="component" value="Unassembled WGS sequence"/>
</dbReference>
<name>A0A3S5CR04_9PLAT</name>
<feature type="region of interest" description="Disordered" evidence="1">
    <location>
        <begin position="402"/>
        <end position="433"/>
    </location>
</feature>
<keyword evidence="3" id="KW-1185">Reference proteome</keyword>
<proteinExistence type="predicted"/>
<gene>
    <name evidence="2" type="ORF">PXEA_LOCUS22783</name>
</gene>
<reference evidence="2" key="1">
    <citation type="submission" date="2018-11" db="EMBL/GenBank/DDBJ databases">
        <authorList>
            <consortium name="Pathogen Informatics"/>
        </authorList>
    </citation>
    <scope>NUCLEOTIDE SEQUENCE</scope>
</reference>
<organism evidence="2 3">
    <name type="scientific">Protopolystoma xenopodis</name>
    <dbReference type="NCBI Taxonomy" id="117903"/>
    <lineage>
        <taxon>Eukaryota</taxon>
        <taxon>Metazoa</taxon>
        <taxon>Spiralia</taxon>
        <taxon>Lophotrochozoa</taxon>
        <taxon>Platyhelminthes</taxon>
        <taxon>Monogenea</taxon>
        <taxon>Polyopisthocotylea</taxon>
        <taxon>Polystomatidea</taxon>
        <taxon>Polystomatidae</taxon>
        <taxon>Protopolystoma</taxon>
    </lineage>
</organism>
<protein>
    <submittedName>
        <fullName evidence="2">Uncharacterized protein</fullName>
    </submittedName>
</protein>
<evidence type="ECO:0000256" key="1">
    <source>
        <dbReference type="SAM" id="MobiDB-lite"/>
    </source>
</evidence>
<comment type="caution">
    <text evidence="2">The sequence shown here is derived from an EMBL/GenBank/DDBJ whole genome shotgun (WGS) entry which is preliminary data.</text>
</comment>
<evidence type="ECO:0000313" key="2">
    <source>
        <dbReference type="EMBL" id="VEL29343.1"/>
    </source>
</evidence>
<sequence>CGDGVWPPEVVDKSVGVRVAGQSTERPELGLRVPVIGRPLADADAWRPAKKAMSTLSLFPGSMLRRLAGRRQTAGVGLHRPASKRLDSGLVFSILPAFVAAPLVANESATPSGLERTQRRLSADDSLFVPTLGPGLVSRHGNTARRSTSPSNRSRQLDTGTTTRDKVEEAPGRRDDESPINSPGLSRQARHQLPSRQADVSKAKQLSPDGGLKSRGATTRKSPTGKTSGHSSTGRPKETASTSASVLVKRTNGKRTLRPSHAKGRARPVVGAPVGQQTRRSAGPEKPEKPETVAARDRTCVGEGNDGKSAAAARLEARQSEEEAVDGPESPLPPPAGNMHNYMLTQKQTLHRMVHVGWRPCPLASQKPGASGSGSCSCSGCSCNCGCSCSCGCKNDGDGDGDGNGDGDGGSTARQTNSSSSCVCSASQETENP</sequence>
<evidence type="ECO:0000313" key="3">
    <source>
        <dbReference type="Proteomes" id="UP000784294"/>
    </source>
</evidence>
<feature type="compositionally biased region" description="Basic and acidic residues" evidence="1">
    <location>
        <begin position="282"/>
        <end position="300"/>
    </location>
</feature>
<feature type="compositionally biased region" description="Basic residues" evidence="1">
    <location>
        <begin position="251"/>
        <end position="266"/>
    </location>
</feature>
<feature type="non-terminal residue" evidence="2">
    <location>
        <position position="1"/>
    </location>
</feature>